<comment type="caution">
    <text evidence="1">The sequence shown here is derived from an EMBL/GenBank/DDBJ whole genome shotgun (WGS) entry which is preliminary data.</text>
</comment>
<dbReference type="Proteomes" id="UP001151529">
    <property type="component" value="Chromosome 4"/>
</dbReference>
<dbReference type="AlphaFoldDB" id="A0A9Q0QJ94"/>
<proteinExistence type="predicted"/>
<organism evidence="1 2">
    <name type="scientific">Salix viminalis</name>
    <name type="common">Common osier</name>
    <name type="synonym">Basket willow</name>
    <dbReference type="NCBI Taxonomy" id="40686"/>
    <lineage>
        <taxon>Eukaryota</taxon>
        <taxon>Viridiplantae</taxon>
        <taxon>Streptophyta</taxon>
        <taxon>Embryophyta</taxon>
        <taxon>Tracheophyta</taxon>
        <taxon>Spermatophyta</taxon>
        <taxon>Magnoliopsida</taxon>
        <taxon>eudicotyledons</taxon>
        <taxon>Gunneridae</taxon>
        <taxon>Pentapetalae</taxon>
        <taxon>rosids</taxon>
        <taxon>fabids</taxon>
        <taxon>Malpighiales</taxon>
        <taxon>Salicaceae</taxon>
        <taxon>Saliceae</taxon>
        <taxon>Salix</taxon>
    </lineage>
</organism>
<dbReference type="EMBL" id="JAPFFL010000008">
    <property type="protein sequence ID" value="KAJ6707501.1"/>
    <property type="molecule type" value="Genomic_DNA"/>
</dbReference>
<evidence type="ECO:0000313" key="1">
    <source>
        <dbReference type="EMBL" id="KAJ6707501.1"/>
    </source>
</evidence>
<feature type="non-terminal residue" evidence="1">
    <location>
        <position position="62"/>
    </location>
</feature>
<name>A0A9Q0QJ94_SALVM</name>
<evidence type="ECO:0000313" key="2">
    <source>
        <dbReference type="Proteomes" id="UP001151529"/>
    </source>
</evidence>
<reference evidence="1" key="2">
    <citation type="journal article" date="2023" name="Int. J. Mol. Sci.">
        <title>De Novo Assembly and Annotation of 11 Diverse Shrub Willow (Salix) Genomes Reveals Novel Gene Organization in Sex-Linked Regions.</title>
        <authorList>
            <person name="Hyden B."/>
            <person name="Feng K."/>
            <person name="Yates T.B."/>
            <person name="Jawdy S."/>
            <person name="Cereghino C."/>
            <person name="Smart L.B."/>
            <person name="Muchero W."/>
        </authorList>
    </citation>
    <scope>NUCLEOTIDE SEQUENCE [LARGE SCALE GENOMIC DNA]</scope>
    <source>
        <tissue evidence="1">Shoot tip</tissue>
    </source>
</reference>
<protein>
    <submittedName>
        <fullName evidence="1">Uncharacterized protein</fullName>
    </submittedName>
</protein>
<reference evidence="1" key="1">
    <citation type="submission" date="2022-11" db="EMBL/GenBank/DDBJ databases">
        <authorList>
            <person name="Hyden B.L."/>
            <person name="Feng K."/>
            <person name="Yates T."/>
            <person name="Jawdy S."/>
            <person name="Smart L.B."/>
            <person name="Muchero W."/>
        </authorList>
    </citation>
    <scope>NUCLEOTIDE SEQUENCE</scope>
    <source>
        <tissue evidence="1">Shoot tip</tissue>
    </source>
</reference>
<accession>A0A9Q0QJ94</accession>
<keyword evidence="2" id="KW-1185">Reference proteome</keyword>
<sequence length="62" mass="7138">MLLDERILTITYMVLINHLIFEIPNVPSTPMHYFNAQHRTQLPLTNYSKGIPGQETTDSPIL</sequence>
<gene>
    <name evidence="1" type="ORF">OIU85_027819</name>
</gene>